<keyword evidence="2" id="KW-1185">Reference proteome</keyword>
<dbReference type="InParanoid" id="A0A0H2S368"/>
<accession>A0A0H2S368</accession>
<organism evidence="1 2">
    <name type="scientific">Schizopora paradoxa</name>
    <dbReference type="NCBI Taxonomy" id="27342"/>
    <lineage>
        <taxon>Eukaryota</taxon>
        <taxon>Fungi</taxon>
        <taxon>Dikarya</taxon>
        <taxon>Basidiomycota</taxon>
        <taxon>Agaricomycotina</taxon>
        <taxon>Agaricomycetes</taxon>
        <taxon>Hymenochaetales</taxon>
        <taxon>Schizoporaceae</taxon>
        <taxon>Schizopora</taxon>
    </lineage>
</organism>
<dbReference type="SUPFAM" id="SSF55961">
    <property type="entry name" value="Bet v1-like"/>
    <property type="match status" value="1"/>
</dbReference>
<evidence type="ECO:0008006" key="3">
    <source>
        <dbReference type="Google" id="ProtNLM"/>
    </source>
</evidence>
<dbReference type="Proteomes" id="UP000053477">
    <property type="component" value="Unassembled WGS sequence"/>
</dbReference>
<proteinExistence type="predicted"/>
<dbReference type="InterPro" id="IPR023393">
    <property type="entry name" value="START-like_dom_sf"/>
</dbReference>
<dbReference type="AlphaFoldDB" id="A0A0H2S368"/>
<protein>
    <recommendedName>
        <fullName evidence="3">Coenzyme Q-binding protein COQ10 START domain-containing protein</fullName>
    </recommendedName>
</protein>
<dbReference type="Gene3D" id="3.30.530.20">
    <property type="match status" value="1"/>
</dbReference>
<gene>
    <name evidence="1" type="ORF">SCHPADRAFT_111370</name>
</gene>
<dbReference type="OrthoDB" id="509124at2759"/>
<dbReference type="InterPro" id="IPR019587">
    <property type="entry name" value="Polyketide_cyclase/dehydratase"/>
</dbReference>
<dbReference type="EMBL" id="KQ085892">
    <property type="protein sequence ID" value="KLO18765.1"/>
    <property type="molecule type" value="Genomic_DNA"/>
</dbReference>
<dbReference type="Pfam" id="PF10604">
    <property type="entry name" value="Polyketide_cyc2"/>
    <property type="match status" value="1"/>
</dbReference>
<evidence type="ECO:0000313" key="1">
    <source>
        <dbReference type="EMBL" id="KLO18765.1"/>
    </source>
</evidence>
<sequence length="67" mass="7814">MTSNLPDAPERGNFTVHVRKEIEAPVEVVWKILLDFPSYHEWNPFVRDMTIVSAVTRQKEQDLLDFG</sequence>
<name>A0A0H2S368_9AGAM</name>
<reference evidence="1 2" key="1">
    <citation type="submission" date="2015-04" db="EMBL/GenBank/DDBJ databases">
        <title>Complete genome sequence of Schizopora paradoxa KUC8140, a cosmopolitan wood degrader in East Asia.</title>
        <authorList>
            <consortium name="DOE Joint Genome Institute"/>
            <person name="Min B."/>
            <person name="Park H."/>
            <person name="Jang Y."/>
            <person name="Kim J.-J."/>
            <person name="Kim K.H."/>
            <person name="Pangilinan J."/>
            <person name="Lipzen A."/>
            <person name="Riley R."/>
            <person name="Grigoriev I.V."/>
            <person name="Spatafora J.W."/>
            <person name="Choi I.-G."/>
        </authorList>
    </citation>
    <scope>NUCLEOTIDE SEQUENCE [LARGE SCALE GENOMIC DNA]</scope>
    <source>
        <strain evidence="1 2">KUC8140</strain>
    </source>
</reference>
<evidence type="ECO:0000313" key="2">
    <source>
        <dbReference type="Proteomes" id="UP000053477"/>
    </source>
</evidence>